<sequence length="161" mass="17694">MCAQPKHASTPSLRSLHTEACSSPSFEITDVQKHHQHVEHFESNVVHIESKHRHCQGRAKWGTVEQPNNTSVNLYGVDARSLAACHARTSRTDASSLQVFAVPAGCSASATPNRANVYVTLGRIHDERSSWMPATGSLKGGRRKVSLLVCVNGQVRQRDSW</sequence>
<accession>A0A7S3VNW7</accession>
<dbReference type="EMBL" id="HBIP01020841">
    <property type="protein sequence ID" value="CAE0497334.1"/>
    <property type="molecule type" value="Transcribed_RNA"/>
</dbReference>
<reference evidence="1" key="1">
    <citation type="submission" date="2021-01" db="EMBL/GenBank/DDBJ databases">
        <authorList>
            <person name="Corre E."/>
            <person name="Pelletier E."/>
            <person name="Niang G."/>
            <person name="Scheremetjew M."/>
            <person name="Finn R."/>
            <person name="Kale V."/>
            <person name="Holt S."/>
            <person name="Cochrane G."/>
            <person name="Meng A."/>
            <person name="Brown T."/>
            <person name="Cohen L."/>
        </authorList>
    </citation>
    <scope>NUCLEOTIDE SEQUENCE</scope>
    <source>
        <strain evidence="1">CCMP1320</strain>
    </source>
</reference>
<name>A0A7S3VNW7_DUNTE</name>
<gene>
    <name evidence="1" type="ORF">DTER00134_LOCUS12407</name>
</gene>
<organism evidence="1">
    <name type="scientific">Dunaliella tertiolecta</name>
    <name type="common">Green alga</name>
    <dbReference type="NCBI Taxonomy" id="3047"/>
    <lineage>
        <taxon>Eukaryota</taxon>
        <taxon>Viridiplantae</taxon>
        <taxon>Chlorophyta</taxon>
        <taxon>core chlorophytes</taxon>
        <taxon>Chlorophyceae</taxon>
        <taxon>CS clade</taxon>
        <taxon>Chlamydomonadales</taxon>
        <taxon>Dunaliellaceae</taxon>
        <taxon>Dunaliella</taxon>
    </lineage>
</organism>
<protein>
    <submittedName>
        <fullName evidence="1">Uncharacterized protein</fullName>
    </submittedName>
</protein>
<proteinExistence type="predicted"/>
<dbReference type="AlphaFoldDB" id="A0A7S3VNW7"/>
<evidence type="ECO:0000313" key="1">
    <source>
        <dbReference type="EMBL" id="CAE0497334.1"/>
    </source>
</evidence>